<evidence type="ECO:0000256" key="3">
    <source>
        <dbReference type="ARBA" id="ARBA00022729"/>
    </source>
</evidence>
<reference evidence="17" key="1">
    <citation type="journal article" date="2015" name="Genome Announc.">
        <title>Genome sequence of the AIDS-associated pathogen Penicillium marneffei (ATCC18224) and its near taxonomic relative Talaromyces stipitatus (ATCC10500).</title>
        <authorList>
            <person name="Nierman W.C."/>
            <person name="Fedorova-Abrams N.D."/>
            <person name="Andrianopoulos A."/>
        </authorList>
    </citation>
    <scope>NUCLEOTIDE SEQUENCE [LARGE SCALE GENOMIC DNA]</scope>
    <source>
        <strain evidence="17">ATCC 18224 / CBS 334.59 / QM 7333</strain>
    </source>
</reference>
<evidence type="ECO:0000256" key="10">
    <source>
        <dbReference type="ARBA" id="ARBA00023326"/>
    </source>
</evidence>
<dbReference type="OrthoDB" id="412382at2759"/>
<dbReference type="InterPro" id="IPR035971">
    <property type="entry name" value="CBD_sf"/>
</dbReference>
<evidence type="ECO:0000256" key="8">
    <source>
        <dbReference type="ARBA" id="ARBA00023277"/>
    </source>
</evidence>
<evidence type="ECO:0000256" key="13">
    <source>
        <dbReference type="SAM" id="MobiDB-lite"/>
    </source>
</evidence>
<keyword evidence="10 12" id="KW-0624">Polysaccharide degradation</keyword>
<comment type="function">
    <text evidence="11">Has endoglucanase activity on substrates containing beta-1,4 glycosidic bonds, like in carboxymethylcellulose (CMC), hydroxyethylcellulose (HEC) and beta-glucan. Involved in the degradation of complex natural cellulosic substrates.</text>
</comment>
<dbReference type="PROSITE" id="PS00562">
    <property type="entry name" value="CBM1_1"/>
    <property type="match status" value="1"/>
</dbReference>
<dbReference type="Proteomes" id="UP000001294">
    <property type="component" value="Unassembled WGS sequence"/>
</dbReference>
<keyword evidence="7" id="KW-0325">Glycoprotein</keyword>
<dbReference type="SMR" id="B6QWD1"/>
<feature type="compositionally biased region" description="Low complexity" evidence="13">
    <location>
        <begin position="419"/>
        <end position="463"/>
    </location>
</feature>
<dbReference type="InterPro" id="IPR000254">
    <property type="entry name" value="CBD"/>
</dbReference>
<evidence type="ECO:0000313" key="16">
    <source>
        <dbReference type="EMBL" id="EEA18584.1"/>
    </source>
</evidence>
<feature type="region of interest" description="Disordered" evidence="13">
    <location>
        <begin position="384"/>
        <end position="468"/>
    </location>
</feature>
<keyword evidence="9 12" id="KW-0326">Glycosidase</keyword>
<sequence length="498" mass="51137">MMSHVATRPLALAAIAALFHQVASQQAPTPDNTVSLPTWKCTSSGGCVQQSTSIVVDWVYHWIHTVNGSTSCTTSSGLNSALCGTEKECYTNCEISPATYDGLGIRASGNALTLNQYVTSNGTTNSVSPRVYLLDPAGKNYEMLQLLGQEISFDVDVSNLPCGENGALYLSEMDATGGRSQYNPAGASYGSGYCDAQCGTGSWFNGSINTGSLGSCCNEMDLWEANSQATALTPHPCSVDGPYGCSGSACGSTGVCDKNGCGFNPYALGDHNYYGSGYTVDTSKPFTVTTQFVTSDGTKTGALTEIRRSYVQNGKVIANAVASSSSGVSGANSITESFCTTMDSEAGTLGGLRTMGEALGRGMVLIFSIWNDAGGSMNWLDSGNSGPCSSTAGVPSTIQANDPSTSVTFSNIKWGDIGSTGPSPGGSSSSSSSSSKSSSTTISITHSTTSSSATTTTTSTGATQTHWGQCGGTGYSGPTACAPPYTCKAQNPYYSQCL</sequence>
<dbReference type="EC" id="3.2.1.-" evidence="12"/>
<evidence type="ECO:0000313" key="17">
    <source>
        <dbReference type="Proteomes" id="UP000001294"/>
    </source>
</evidence>
<keyword evidence="3 14" id="KW-0732">Signal</keyword>
<dbReference type="VEuPathDB" id="FungiDB:PMAA_008720"/>
<dbReference type="HOGENOM" id="CLU_020817_3_2_1"/>
<evidence type="ECO:0000256" key="5">
    <source>
        <dbReference type="ARBA" id="ARBA00023001"/>
    </source>
</evidence>
<dbReference type="Gene3D" id="2.70.100.10">
    <property type="entry name" value="Glycoside hydrolase, family 7, domain"/>
    <property type="match status" value="1"/>
</dbReference>
<dbReference type="CDD" id="cd07999">
    <property type="entry name" value="GH7_CBH_EG"/>
    <property type="match status" value="1"/>
</dbReference>
<dbReference type="SMART" id="SM00236">
    <property type="entry name" value="fCBD"/>
    <property type="match status" value="1"/>
</dbReference>
<feature type="signal peptide" evidence="14">
    <location>
        <begin position="1"/>
        <end position="24"/>
    </location>
</feature>
<dbReference type="Pfam" id="PF00840">
    <property type="entry name" value="Glyco_hydro_7"/>
    <property type="match status" value="1"/>
</dbReference>
<dbReference type="PANTHER" id="PTHR33753:SF1">
    <property type="entry name" value="ENDO-BETA-1,4-GLUCANASE CELB"/>
    <property type="match status" value="1"/>
</dbReference>
<dbReference type="GO" id="GO:0030248">
    <property type="term" value="F:cellulose binding"/>
    <property type="evidence" value="ECO:0007669"/>
    <property type="project" value="InterPro"/>
</dbReference>
<keyword evidence="8" id="KW-0119">Carbohydrate metabolism</keyword>
<dbReference type="InterPro" id="IPR001722">
    <property type="entry name" value="Glyco_hydro_7"/>
</dbReference>
<proteinExistence type="inferred from homology"/>
<dbReference type="InterPro" id="IPR013320">
    <property type="entry name" value="ConA-like_dom_sf"/>
</dbReference>
<evidence type="ECO:0000256" key="1">
    <source>
        <dbReference type="ARBA" id="ARBA00000966"/>
    </source>
</evidence>
<dbReference type="SUPFAM" id="SSF57180">
    <property type="entry name" value="Cellulose-binding domain"/>
    <property type="match status" value="1"/>
</dbReference>
<evidence type="ECO:0000256" key="7">
    <source>
        <dbReference type="ARBA" id="ARBA00023180"/>
    </source>
</evidence>
<evidence type="ECO:0000256" key="4">
    <source>
        <dbReference type="ARBA" id="ARBA00022801"/>
    </source>
</evidence>
<evidence type="ECO:0000256" key="11">
    <source>
        <dbReference type="ARBA" id="ARBA00025192"/>
    </source>
</evidence>
<name>B6QWD1_TALMQ</name>
<dbReference type="PhylomeDB" id="B6QWD1"/>
<keyword evidence="5 12" id="KW-0136">Cellulose degradation</keyword>
<gene>
    <name evidence="16" type="ORF">PMAA_008720</name>
</gene>
<dbReference type="PROSITE" id="PS51164">
    <property type="entry name" value="CBM1_2"/>
    <property type="match status" value="1"/>
</dbReference>
<feature type="chain" id="PRO_5002845897" description="Glucanase" evidence="14">
    <location>
        <begin position="25"/>
        <end position="498"/>
    </location>
</feature>
<dbReference type="PANTHER" id="PTHR33753">
    <property type="entry name" value="1,4-BETA-D-GLUCAN CELLOBIOHYDROLASE B"/>
    <property type="match status" value="1"/>
</dbReference>
<dbReference type="GO" id="GO:0008810">
    <property type="term" value="F:cellulase activity"/>
    <property type="evidence" value="ECO:0007669"/>
    <property type="project" value="UniProtKB-EC"/>
</dbReference>
<evidence type="ECO:0000256" key="6">
    <source>
        <dbReference type="ARBA" id="ARBA00023157"/>
    </source>
</evidence>
<keyword evidence="17" id="KW-1185">Reference proteome</keyword>
<comment type="catalytic activity">
    <reaction evidence="1">
        <text>Endohydrolysis of (1-&gt;4)-beta-D-glucosidic linkages in cellulose, lichenin and cereal beta-D-glucans.</text>
        <dbReference type="EC" id="3.2.1.4"/>
    </reaction>
</comment>
<keyword evidence="4 12" id="KW-0378">Hydrolase</keyword>
<organism evidence="16 17">
    <name type="scientific">Talaromyces marneffei (strain ATCC 18224 / CBS 334.59 / QM 7333)</name>
    <name type="common">Penicillium marneffei</name>
    <dbReference type="NCBI Taxonomy" id="441960"/>
    <lineage>
        <taxon>Eukaryota</taxon>
        <taxon>Fungi</taxon>
        <taxon>Dikarya</taxon>
        <taxon>Ascomycota</taxon>
        <taxon>Pezizomycotina</taxon>
        <taxon>Eurotiomycetes</taxon>
        <taxon>Eurotiomycetidae</taxon>
        <taxon>Eurotiales</taxon>
        <taxon>Trichocomaceae</taxon>
        <taxon>Talaromyces</taxon>
        <taxon>Talaromyces sect. Talaromyces</taxon>
    </lineage>
</organism>
<accession>B6QWD1</accession>
<feature type="compositionally biased region" description="Polar residues" evidence="13">
    <location>
        <begin position="384"/>
        <end position="411"/>
    </location>
</feature>
<dbReference type="EMBL" id="DS995906">
    <property type="protein sequence ID" value="EEA18584.1"/>
    <property type="molecule type" value="Genomic_DNA"/>
</dbReference>
<dbReference type="InterPro" id="IPR037019">
    <property type="entry name" value="Glyco_hydro_7_sf"/>
</dbReference>
<comment type="similarity">
    <text evidence="2 12">Belongs to the glycosyl hydrolase 7 (cellulase C) family.</text>
</comment>
<dbReference type="GO" id="GO:0005576">
    <property type="term" value="C:extracellular region"/>
    <property type="evidence" value="ECO:0007669"/>
    <property type="project" value="InterPro"/>
</dbReference>
<evidence type="ECO:0000256" key="12">
    <source>
        <dbReference type="RuleBase" id="RU361164"/>
    </source>
</evidence>
<evidence type="ECO:0000259" key="15">
    <source>
        <dbReference type="PROSITE" id="PS51164"/>
    </source>
</evidence>
<dbReference type="SUPFAM" id="SSF49899">
    <property type="entry name" value="Concanavalin A-like lectins/glucanases"/>
    <property type="match status" value="1"/>
</dbReference>
<dbReference type="Pfam" id="PF00734">
    <property type="entry name" value="CBM_1"/>
    <property type="match status" value="1"/>
</dbReference>
<keyword evidence="6" id="KW-1015">Disulfide bond</keyword>
<evidence type="ECO:0000256" key="2">
    <source>
        <dbReference type="ARBA" id="ARBA00006044"/>
    </source>
</evidence>
<feature type="domain" description="CBM1" evidence="15">
    <location>
        <begin position="462"/>
        <end position="498"/>
    </location>
</feature>
<protein>
    <recommendedName>
        <fullName evidence="12">Glucanase</fullName>
        <ecNumber evidence="12">3.2.1.-</ecNumber>
    </recommendedName>
</protein>
<evidence type="ECO:0000256" key="9">
    <source>
        <dbReference type="ARBA" id="ARBA00023295"/>
    </source>
</evidence>
<dbReference type="AlphaFoldDB" id="B6QWD1"/>
<evidence type="ECO:0000256" key="14">
    <source>
        <dbReference type="SAM" id="SignalP"/>
    </source>
</evidence>
<dbReference type="PRINTS" id="PR00734">
    <property type="entry name" value="GLHYDRLASE7"/>
</dbReference>
<dbReference type="GO" id="GO:0030245">
    <property type="term" value="P:cellulose catabolic process"/>
    <property type="evidence" value="ECO:0007669"/>
    <property type="project" value="UniProtKB-KW"/>
</dbReference>
<dbReference type="STRING" id="441960.B6QWD1"/>